<dbReference type="KEGG" id="uli:ETAA1_05480"/>
<gene>
    <name evidence="1" type="ORF">ETAA1_05480</name>
</gene>
<keyword evidence="2" id="KW-1185">Reference proteome</keyword>
<organism evidence="1 2">
    <name type="scientific">Urbifossiella limnaea</name>
    <dbReference type="NCBI Taxonomy" id="2528023"/>
    <lineage>
        <taxon>Bacteria</taxon>
        <taxon>Pseudomonadati</taxon>
        <taxon>Planctomycetota</taxon>
        <taxon>Planctomycetia</taxon>
        <taxon>Gemmatales</taxon>
        <taxon>Gemmataceae</taxon>
        <taxon>Urbifossiella</taxon>
    </lineage>
</organism>
<dbReference type="EMBL" id="CP036273">
    <property type="protein sequence ID" value="QDU18655.1"/>
    <property type="molecule type" value="Genomic_DNA"/>
</dbReference>
<name>A0A517XMB9_9BACT</name>
<accession>A0A517XMB9</accession>
<evidence type="ECO:0000313" key="1">
    <source>
        <dbReference type="EMBL" id="QDU18655.1"/>
    </source>
</evidence>
<dbReference type="RefSeq" id="WP_145234090.1">
    <property type="nucleotide sequence ID" value="NZ_CP036273.1"/>
</dbReference>
<protein>
    <submittedName>
        <fullName evidence="1">Uncharacterized protein</fullName>
    </submittedName>
</protein>
<dbReference type="Proteomes" id="UP000319576">
    <property type="component" value="Chromosome"/>
</dbReference>
<sequence length="114" mass="12379">MADDKTPEGNEVPDGAAGFPLIPPELGVHPLLLAVLHAYVFLDGSEPNIVNPAAADEAMEYLITYLQRLGGAELRRVKEDLATLAAFGKDEGWPKHAVRFLQDFLNANEIGRTP</sequence>
<proteinExistence type="predicted"/>
<dbReference type="OrthoDB" id="282691at2"/>
<reference evidence="1 2" key="1">
    <citation type="submission" date="2019-02" db="EMBL/GenBank/DDBJ databases">
        <title>Deep-cultivation of Planctomycetes and their phenomic and genomic characterization uncovers novel biology.</title>
        <authorList>
            <person name="Wiegand S."/>
            <person name="Jogler M."/>
            <person name="Boedeker C."/>
            <person name="Pinto D."/>
            <person name="Vollmers J."/>
            <person name="Rivas-Marin E."/>
            <person name="Kohn T."/>
            <person name="Peeters S.H."/>
            <person name="Heuer A."/>
            <person name="Rast P."/>
            <person name="Oberbeckmann S."/>
            <person name="Bunk B."/>
            <person name="Jeske O."/>
            <person name="Meyerdierks A."/>
            <person name="Storesund J.E."/>
            <person name="Kallscheuer N."/>
            <person name="Luecker S."/>
            <person name="Lage O.M."/>
            <person name="Pohl T."/>
            <person name="Merkel B.J."/>
            <person name="Hornburger P."/>
            <person name="Mueller R.-W."/>
            <person name="Bruemmer F."/>
            <person name="Labrenz M."/>
            <person name="Spormann A.M."/>
            <person name="Op den Camp H."/>
            <person name="Overmann J."/>
            <person name="Amann R."/>
            <person name="Jetten M.S.M."/>
            <person name="Mascher T."/>
            <person name="Medema M.H."/>
            <person name="Devos D.P."/>
            <person name="Kaster A.-K."/>
            <person name="Ovreas L."/>
            <person name="Rohde M."/>
            <person name="Galperin M.Y."/>
            <person name="Jogler C."/>
        </authorList>
    </citation>
    <scope>NUCLEOTIDE SEQUENCE [LARGE SCALE GENOMIC DNA]</scope>
    <source>
        <strain evidence="1 2">ETA_A1</strain>
    </source>
</reference>
<dbReference type="AlphaFoldDB" id="A0A517XMB9"/>
<evidence type="ECO:0000313" key="2">
    <source>
        <dbReference type="Proteomes" id="UP000319576"/>
    </source>
</evidence>